<keyword evidence="3" id="KW-1185">Reference proteome</keyword>
<evidence type="ECO:0000256" key="1">
    <source>
        <dbReference type="SAM" id="MobiDB-lite"/>
    </source>
</evidence>
<feature type="region of interest" description="Disordered" evidence="1">
    <location>
        <begin position="53"/>
        <end position="82"/>
    </location>
</feature>
<reference evidence="2" key="1">
    <citation type="journal article" date="2019" name="bioRxiv">
        <title>The Genome of the Zebra Mussel, Dreissena polymorpha: A Resource for Invasive Species Research.</title>
        <authorList>
            <person name="McCartney M.A."/>
            <person name="Auch B."/>
            <person name="Kono T."/>
            <person name="Mallez S."/>
            <person name="Zhang Y."/>
            <person name="Obille A."/>
            <person name="Becker A."/>
            <person name="Abrahante J.E."/>
            <person name="Garbe J."/>
            <person name="Badalamenti J.P."/>
            <person name="Herman A."/>
            <person name="Mangelson H."/>
            <person name="Liachko I."/>
            <person name="Sullivan S."/>
            <person name="Sone E.D."/>
            <person name="Koren S."/>
            <person name="Silverstein K.A.T."/>
            <person name="Beckman K.B."/>
            <person name="Gohl D.M."/>
        </authorList>
    </citation>
    <scope>NUCLEOTIDE SEQUENCE</scope>
    <source>
        <strain evidence="2">Duluth1</strain>
        <tissue evidence="2">Whole animal</tissue>
    </source>
</reference>
<feature type="compositionally biased region" description="Polar residues" evidence="1">
    <location>
        <begin position="61"/>
        <end position="72"/>
    </location>
</feature>
<protein>
    <submittedName>
        <fullName evidence="2">Uncharacterized protein</fullName>
    </submittedName>
</protein>
<organism evidence="2 3">
    <name type="scientific">Dreissena polymorpha</name>
    <name type="common">Zebra mussel</name>
    <name type="synonym">Mytilus polymorpha</name>
    <dbReference type="NCBI Taxonomy" id="45954"/>
    <lineage>
        <taxon>Eukaryota</taxon>
        <taxon>Metazoa</taxon>
        <taxon>Spiralia</taxon>
        <taxon>Lophotrochozoa</taxon>
        <taxon>Mollusca</taxon>
        <taxon>Bivalvia</taxon>
        <taxon>Autobranchia</taxon>
        <taxon>Heteroconchia</taxon>
        <taxon>Euheterodonta</taxon>
        <taxon>Imparidentia</taxon>
        <taxon>Neoheterodontei</taxon>
        <taxon>Myida</taxon>
        <taxon>Dreissenoidea</taxon>
        <taxon>Dreissenidae</taxon>
        <taxon>Dreissena</taxon>
    </lineage>
</organism>
<sequence length="82" mass="8859">MSKSKSDSNLRLQIPRFSKVTESTVTLDILHDEMDSGQLQESEILTIVSAASIESRESSKDTSGPKQVQSVEASGAECPCQT</sequence>
<evidence type="ECO:0000313" key="3">
    <source>
        <dbReference type="Proteomes" id="UP000828390"/>
    </source>
</evidence>
<gene>
    <name evidence="2" type="ORF">DPMN_164963</name>
</gene>
<accession>A0A9D4EUI7</accession>
<dbReference type="Proteomes" id="UP000828390">
    <property type="component" value="Unassembled WGS sequence"/>
</dbReference>
<comment type="caution">
    <text evidence="2">The sequence shown here is derived from an EMBL/GenBank/DDBJ whole genome shotgun (WGS) entry which is preliminary data.</text>
</comment>
<evidence type="ECO:0000313" key="2">
    <source>
        <dbReference type="EMBL" id="KAH3786850.1"/>
    </source>
</evidence>
<name>A0A9D4EUI7_DREPO</name>
<dbReference type="EMBL" id="JAIWYP010000008">
    <property type="protein sequence ID" value="KAH3786850.1"/>
    <property type="molecule type" value="Genomic_DNA"/>
</dbReference>
<proteinExistence type="predicted"/>
<reference evidence="2" key="2">
    <citation type="submission" date="2020-11" db="EMBL/GenBank/DDBJ databases">
        <authorList>
            <person name="McCartney M.A."/>
            <person name="Auch B."/>
            <person name="Kono T."/>
            <person name="Mallez S."/>
            <person name="Becker A."/>
            <person name="Gohl D.M."/>
            <person name="Silverstein K.A.T."/>
            <person name="Koren S."/>
            <person name="Bechman K.B."/>
            <person name="Herman A."/>
            <person name="Abrahante J.E."/>
            <person name="Garbe J."/>
        </authorList>
    </citation>
    <scope>NUCLEOTIDE SEQUENCE</scope>
    <source>
        <strain evidence="2">Duluth1</strain>
        <tissue evidence="2">Whole animal</tissue>
    </source>
</reference>
<dbReference type="AlphaFoldDB" id="A0A9D4EUI7"/>